<evidence type="ECO:0000313" key="6">
    <source>
        <dbReference type="Proteomes" id="UP000608420"/>
    </source>
</evidence>
<dbReference type="InterPro" id="IPR036388">
    <property type="entry name" value="WH-like_DNA-bd_sf"/>
</dbReference>
<evidence type="ECO:0000256" key="2">
    <source>
        <dbReference type="ARBA" id="ARBA00023125"/>
    </source>
</evidence>
<name>A0ABQ1VXT2_9BACL</name>
<protein>
    <submittedName>
        <fullName evidence="5">Transcriptional regulator</fullName>
    </submittedName>
</protein>
<gene>
    <name evidence="5" type="ORF">GCM10010913_24140</name>
</gene>
<proteinExistence type="predicted"/>
<evidence type="ECO:0000256" key="3">
    <source>
        <dbReference type="ARBA" id="ARBA00023163"/>
    </source>
</evidence>
<comment type="caution">
    <text evidence="5">The sequence shown here is derived from an EMBL/GenBank/DDBJ whole genome shotgun (WGS) entry which is preliminary data.</text>
</comment>
<dbReference type="Pfam" id="PF01022">
    <property type="entry name" value="HTH_5"/>
    <property type="match status" value="1"/>
</dbReference>
<dbReference type="SMART" id="SM00418">
    <property type="entry name" value="HTH_ARSR"/>
    <property type="match status" value="1"/>
</dbReference>
<organism evidence="5 6">
    <name type="scientific">Paenibacillus aceti</name>
    <dbReference type="NCBI Taxonomy" id="1820010"/>
    <lineage>
        <taxon>Bacteria</taxon>
        <taxon>Bacillati</taxon>
        <taxon>Bacillota</taxon>
        <taxon>Bacilli</taxon>
        <taxon>Bacillales</taxon>
        <taxon>Paenibacillaceae</taxon>
        <taxon>Paenibacillus</taxon>
    </lineage>
</organism>
<dbReference type="NCBIfam" id="NF033788">
    <property type="entry name" value="HTH_metalloreg"/>
    <property type="match status" value="1"/>
</dbReference>
<dbReference type="SUPFAM" id="SSF46785">
    <property type="entry name" value="Winged helix' DNA-binding domain"/>
    <property type="match status" value="1"/>
</dbReference>
<dbReference type="PROSITE" id="PS50987">
    <property type="entry name" value="HTH_ARSR_2"/>
    <property type="match status" value="1"/>
</dbReference>
<keyword evidence="3" id="KW-0804">Transcription</keyword>
<dbReference type="PANTHER" id="PTHR33154:SF18">
    <property type="entry name" value="ARSENICAL RESISTANCE OPERON REPRESSOR"/>
    <property type="match status" value="1"/>
</dbReference>
<evidence type="ECO:0000259" key="4">
    <source>
        <dbReference type="PROSITE" id="PS50987"/>
    </source>
</evidence>
<sequence>MVPIDIMAEQLKLLGDKTRLSIINILFHQEACVCHLVEILEMTQPNISQHMRKLKDGGLVREERRGQWIFYSVDIDDKPYIREILTRLPELSEESKSVLKGTPCKSKEEYE</sequence>
<accession>A0ABQ1VXT2</accession>
<keyword evidence="6" id="KW-1185">Reference proteome</keyword>
<dbReference type="InterPro" id="IPR011991">
    <property type="entry name" value="ArsR-like_HTH"/>
</dbReference>
<dbReference type="PANTHER" id="PTHR33154">
    <property type="entry name" value="TRANSCRIPTIONAL REGULATOR, ARSR FAMILY"/>
    <property type="match status" value="1"/>
</dbReference>
<dbReference type="Proteomes" id="UP000608420">
    <property type="component" value="Unassembled WGS sequence"/>
</dbReference>
<dbReference type="InterPro" id="IPR036390">
    <property type="entry name" value="WH_DNA-bd_sf"/>
</dbReference>
<dbReference type="InterPro" id="IPR001845">
    <property type="entry name" value="HTH_ArsR_DNA-bd_dom"/>
</dbReference>
<dbReference type="InterPro" id="IPR051081">
    <property type="entry name" value="HTH_MetalResp_TranReg"/>
</dbReference>
<reference evidence="6" key="1">
    <citation type="journal article" date="2019" name="Int. J. Syst. Evol. Microbiol.">
        <title>The Global Catalogue of Microorganisms (GCM) 10K type strain sequencing project: providing services to taxonomists for standard genome sequencing and annotation.</title>
        <authorList>
            <consortium name="The Broad Institute Genomics Platform"/>
            <consortium name="The Broad Institute Genome Sequencing Center for Infectious Disease"/>
            <person name="Wu L."/>
            <person name="Ma J."/>
        </authorList>
    </citation>
    <scope>NUCLEOTIDE SEQUENCE [LARGE SCALE GENOMIC DNA]</scope>
    <source>
        <strain evidence="6">CGMCC 1.15420</strain>
    </source>
</reference>
<dbReference type="EMBL" id="BMIW01000016">
    <property type="protein sequence ID" value="GGG01604.1"/>
    <property type="molecule type" value="Genomic_DNA"/>
</dbReference>
<keyword evidence="1" id="KW-0805">Transcription regulation</keyword>
<dbReference type="Gene3D" id="1.10.10.10">
    <property type="entry name" value="Winged helix-like DNA-binding domain superfamily/Winged helix DNA-binding domain"/>
    <property type="match status" value="1"/>
</dbReference>
<feature type="domain" description="HTH arsR-type" evidence="4">
    <location>
        <begin position="1"/>
        <end position="96"/>
    </location>
</feature>
<evidence type="ECO:0000256" key="1">
    <source>
        <dbReference type="ARBA" id="ARBA00023015"/>
    </source>
</evidence>
<keyword evidence="2" id="KW-0238">DNA-binding</keyword>
<dbReference type="RefSeq" id="WP_240431898.1">
    <property type="nucleotide sequence ID" value="NZ_KZ987724.1"/>
</dbReference>
<dbReference type="PRINTS" id="PR00778">
    <property type="entry name" value="HTHARSR"/>
</dbReference>
<evidence type="ECO:0000313" key="5">
    <source>
        <dbReference type="EMBL" id="GGG01604.1"/>
    </source>
</evidence>
<dbReference type="CDD" id="cd00090">
    <property type="entry name" value="HTH_ARSR"/>
    <property type="match status" value="1"/>
</dbReference>